<protein>
    <recommendedName>
        <fullName evidence="4">DUF4307 domain-containing protein</fullName>
    </recommendedName>
</protein>
<evidence type="ECO:0000256" key="1">
    <source>
        <dbReference type="SAM" id="Phobius"/>
    </source>
</evidence>
<gene>
    <name evidence="2" type="ORF">GCM10010468_12760</name>
</gene>
<dbReference type="Pfam" id="PF14155">
    <property type="entry name" value="DUF4307"/>
    <property type="match status" value="1"/>
</dbReference>
<keyword evidence="1" id="KW-0812">Transmembrane</keyword>
<keyword evidence="3" id="KW-1185">Reference proteome</keyword>
<feature type="transmembrane region" description="Helical" evidence="1">
    <location>
        <begin position="16"/>
        <end position="35"/>
    </location>
</feature>
<accession>A0ABP6Q2Y5</accession>
<proteinExistence type="predicted"/>
<keyword evidence="1" id="KW-0472">Membrane</keyword>
<evidence type="ECO:0000313" key="3">
    <source>
        <dbReference type="Proteomes" id="UP001501237"/>
    </source>
</evidence>
<name>A0ABP6Q2Y5_9ACTN</name>
<reference evidence="3" key="1">
    <citation type="journal article" date="2019" name="Int. J. Syst. Evol. Microbiol.">
        <title>The Global Catalogue of Microorganisms (GCM) 10K type strain sequencing project: providing services to taxonomists for standard genome sequencing and annotation.</title>
        <authorList>
            <consortium name="The Broad Institute Genomics Platform"/>
            <consortium name="The Broad Institute Genome Sequencing Center for Infectious Disease"/>
            <person name="Wu L."/>
            <person name="Ma J."/>
        </authorList>
    </citation>
    <scope>NUCLEOTIDE SEQUENCE [LARGE SCALE GENOMIC DNA]</scope>
    <source>
        <strain evidence="3">JCM 9377</strain>
    </source>
</reference>
<evidence type="ECO:0000313" key="2">
    <source>
        <dbReference type="EMBL" id="GAA3200216.1"/>
    </source>
</evidence>
<keyword evidence="1" id="KW-1133">Transmembrane helix</keyword>
<organism evidence="2 3">
    <name type="scientific">Actinocorallia longicatena</name>
    <dbReference type="NCBI Taxonomy" id="111803"/>
    <lineage>
        <taxon>Bacteria</taxon>
        <taxon>Bacillati</taxon>
        <taxon>Actinomycetota</taxon>
        <taxon>Actinomycetes</taxon>
        <taxon>Streptosporangiales</taxon>
        <taxon>Thermomonosporaceae</taxon>
        <taxon>Actinocorallia</taxon>
    </lineage>
</organism>
<comment type="caution">
    <text evidence="2">The sequence shown here is derived from an EMBL/GenBank/DDBJ whole genome shotgun (WGS) entry which is preliminary data.</text>
</comment>
<sequence>MTPETPERTSPWKDRIFFGALGLVVVAFVGGWAVIMGNAGGDGPAGLTGVSGETIGFRVQSDTAVQVTFQIKKPEDALVKCVVKARAHDGLTVGQTEVSAQPGRTGSTQVIVLPTTARATTAEVLDCDRT</sequence>
<dbReference type="Proteomes" id="UP001501237">
    <property type="component" value="Unassembled WGS sequence"/>
</dbReference>
<dbReference type="EMBL" id="BAAAUV010000003">
    <property type="protein sequence ID" value="GAA3200216.1"/>
    <property type="molecule type" value="Genomic_DNA"/>
</dbReference>
<dbReference type="RefSeq" id="WP_344823198.1">
    <property type="nucleotide sequence ID" value="NZ_BAAAUV010000003.1"/>
</dbReference>
<evidence type="ECO:0008006" key="4">
    <source>
        <dbReference type="Google" id="ProtNLM"/>
    </source>
</evidence>
<dbReference type="InterPro" id="IPR025443">
    <property type="entry name" value="DUF4307"/>
</dbReference>